<reference evidence="3" key="1">
    <citation type="journal article" date="2019" name="Int. J. Syst. Evol. Microbiol.">
        <title>The Global Catalogue of Microorganisms (GCM) 10K type strain sequencing project: providing services to taxonomists for standard genome sequencing and annotation.</title>
        <authorList>
            <consortium name="The Broad Institute Genomics Platform"/>
            <consortium name="The Broad Institute Genome Sequencing Center for Infectious Disease"/>
            <person name="Wu L."/>
            <person name="Ma J."/>
        </authorList>
    </citation>
    <scope>NUCLEOTIDE SEQUENCE [LARGE SCALE GENOMIC DNA]</scope>
    <source>
        <strain evidence="3">CECT 8979</strain>
    </source>
</reference>
<evidence type="ECO:0000313" key="3">
    <source>
        <dbReference type="Proteomes" id="UP001595812"/>
    </source>
</evidence>
<keyword evidence="3" id="KW-1185">Reference proteome</keyword>
<accession>A0ABV8AE64</accession>
<protein>
    <submittedName>
        <fullName evidence="2">YbjQ family protein</fullName>
    </submittedName>
</protein>
<dbReference type="Gene3D" id="3.30.110.70">
    <property type="entry name" value="Hypothetical protein apc22750. Chain B"/>
    <property type="match status" value="1"/>
</dbReference>
<dbReference type="PANTHER" id="PTHR34068:SF1">
    <property type="entry name" value="UPF0145 PROTEIN YBJQ"/>
    <property type="match status" value="1"/>
</dbReference>
<dbReference type="EMBL" id="JBHSAT010000004">
    <property type="protein sequence ID" value="MFC3876218.1"/>
    <property type="molecule type" value="Genomic_DNA"/>
</dbReference>
<evidence type="ECO:0000313" key="2">
    <source>
        <dbReference type="EMBL" id="MFC3876218.1"/>
    </source>
</evidence>
<dbReference type="Pfam" id="PF01906">
    <property type="entry name" value="YbjQ_1"/>
    <property type="match status" value="1"/>
</dbReference>
<dbReference type="InterPro" id="IPR035439">
    <property type="entry name" value="UPF0145_dom_sf"/>
</dbReference>
<organism evidence="2 3">
    <name type="scientific">Winogradskyella maritima</name>
    <dbReference type="NCBI Taxonomy" id="1517766"/>
    <lineage>
        <taxon>Bacteria</taxon>
        <taxon>Pseudomonadati</taxon>
        <taxon>Bacteroidota</taxon>
        <taxon>Flavobacteriia</taxon>
        <taxon>Flavobacteriales</taxon>
        <taxon>Flavobacteriaceae</taxon>
        <taxon>Winogradskyella</taxon>
    </lineage>
</organism>
<comment type="similarity">
    <text evidence="1">Belongs to the UPF0145 family.</text>
</comment>
<dbReference type="InterPro" id="IPR002765">
    <property type="entry name" value="UPF0145_YbjQ-like"/>
</dbReference>
<gene>
    <name evidence="2" type="ORF">ACFOSX_03150</name>
</gene>
<sequence length="99" mass="10596">MILTTTNSIEGHPIIDYLGIVSGVSMNYQKGAMTFNMKKFYSALSDEVKVLKEQAFQELKQHASELKANAVVGISVDVEISTSGSITASVTGTAVKVQV</sequence>
<name>A0ABV8AE64_9FLAO</name>
<comment type="caution">
    <text evidence="2">The sequence shown here is derived from an EMBL/GenBank/DDBJ whole genome shotgun (WGS) entry which is preliminary data.</text>
</comment>
<dbReference type="RefSeq" id="WP_386096928.1">
    <property type="nucleotide sequence ID" value="NZ_JBHSAT010000004.1"/>
</dbReference>
<dbReference type="SUPFAM" id="SSF117782">
    <property type="entry name" value="YbjQ-like"/>
    <property type="match status" value="1"/>
</dbReference>
<dbReference type="Proteomes" id="UP001595812">
    <property type="component" value="Unassembled WGS sequence"/>
</dbReference>
<proteinExistence type="inferred from homology"/>
<dbReference type="PANTHER" id="PTHR34068">
    <property type="entry name" value="UPF0145 PROTEIN YBJQ"/>
    <property type="match status" value="1"/>
</dbReference>
<evidence type="ECO:0000256" key="1">
    <source>
        <dbReference type="ARBA" id="ARBA00010751"/>
    </source>
</evidence>